<evidence type="ECO:0000256" key="1">
    <source>
        <dbReference type="ARBA" id="ARBA00023180"/>
    </source>
</evidence>
<proteinExistence type="predicted"/>
<organism evidence="3 4">
    <name type="scientific">Triparma retinervis</name>
    <dbReference type="NCBI Taxonomy" id="2557542"/>
    <lineage>
        <taxon>Eukaryota</taxon>
        <taxon>Sar</taxon>
        <taxon>Stramenopiles</taxon>
        <taxon>Ochrophyta</taxon>
        <taxon>Bolidophyceae</taxon>
        <taxon>Parmales</taxon>
        <taxon>Triparmaceae</taxon>
        <taxon>Triparma</taxon>
    </lineage>
</organism>
<evidence type="ECO:0000313" key="3">
    <source>
        <dbReference type="EMBL" id="GMI07843.1"/>
    </source>
</evidence>
<feature type="domain" description="IPT/TIG" evidence="2">
    <location>
        <begin position="532"/>
        <end position="606"/>
    </location>
</feature>
<dbReference type="SUPFAM" id="SSF81296">
    <property type="entry name" value="E set domains"/>
    <property type="match status" value="1"/>
</dbReference>
<protein>
    <recommendedName>
        <fullName evidence="2">IPT/TIG domain-containing protein</fullName>
    </recommendedName>
</protein>
<dbReference type="CDD" id="cd00603">
    <property type="entry name" value="IPT_PCSR"/>
    <property type="match status" value="1"/>
</dbReference>
<keyword evidence="1" id="KW-0325">Glycoprotein</keyword>
<comment type="caution">
    <text evidence="3">The sequence shown here is derived from an EMBL/GenBank/DDBJ whole genome shotgun (WGS) entry which is preliminary data.</text>
</comment>
<name>A0A9W7CL63_9STRA</name>
<dbReference type="AlphaFoldDB" id="A0A9W7CL63"/>
<gene>
    <name evidence="3" type="ORF">TrRE_jg6111</name>
</gene>
<dbReference type="Pfam" id="PF01833">
    <property type="entry name" value="TIG"/>
    <property type="match status" value="1"/>
</dbReference>
<dbReference type="InterPro" id="IPR002909">
    <property type="entry name" value="IPT_dom"/>
</dbReference>
<dbReference type="Proteomes" id="UP001165082">
    <property type="component" value="Unassembled WGS sequence"/>
</dbReference>
<evidence type="ECO:0000259" key="2">
    <source>
        <dbReference type="Pfam" id="PF01833"/>
    </source>
</evidence>
<keyword evidence="4" id="KW-1185">Reference proteome</keyword>
<dbReference type="OrthoDB" id="189446at2759"/>
<accession>A0A9W7CL63</accession>
<evidence type="ECO:0000313" key="4">
    <source>
        <dbReference type="Proteomes" id="UP001165082"/>
    </source>
</evidence>
<dbReference type="InterPro" id="IPR014756">
    <property type="entry name" value="Ig_E-set"/>
</dbReference>
<dbReference type="EMBL" id="BRXZ01000229">
    <property type="protein sequence ID" value="GMI07843.1"/>
    <property type="molecule type" value="Genomic_DNA"/>
</dbReference>
<dbReference type="InterPro" id="IPR052014">
    <property type="entry name" value="Dictyostelium_Tiger"/>
</dbReference>
<feature type="non-terminal residue" evidence="3">
    <location>
        <position position="827"/>
    </location>
</feature>
<dbReference type="PANTHER" id="PTHR31341">
    <property type="entry name" value="IPT/TIG DOMAIN-CONTAINING PROTEIN-RELATED-RELATED"/>
    <property type="match status" value="1"/>
</dbReference>
<dbReference type="InterPro" id="IPR013783">
    <property type="entry name" value="Ig-like_fold"/>
</dbReference>
<dbReference type="Gene3D" id="2.60.40.10">
    <property type="entry name" value="Immunoglobulins"/>
    <property type="match status" value="2"/>
</dbReference>
<reference evidence="3" key="1">
    <citation type="submission" date="2022-07" db="EMBL/GenBank/DDBJ databases">
        <title>Genome analysis of Parmales, a sister group of diatoms, reveals the evolutionary specialization of diatoms from phago-mixotrophs to photoautotrophs.</title>
        <authorList>
            <person name="Ban H."/>
            <person name="Sato S."/>
            <person name="Yoshikawa S."/>
            <person name="Kazumasa Y."/>
            <person name="Nakamura Y."/>
            <person name="Ichinomiya M."/>
            <person name="Saitoh K."/>
            <person name="Sato N."/>
            <person name="Blanc-Mathieu R."/>
            <person name="Endo H."/>
            <person name="Kuwata A."/>
            <person name="Ogata H."/>
        </authorList>
    </citation>
    <scope>NUCLEOTIDE SEQUENCE</scope>
</reference>
<sequence length="827" mass="88798">MTYGLSTASKYTGMECYVSSAFTKITCLSAPGTGLGHWAKVTVGGQDSDIYGAEIAYARPSVNFFSNYSWEFNPAAEGAQTPGNESIVLHGSNFGTIAENAIDKVSYGPNGVEYRPCEGADHADCACQIITSPGLGSDLKWQVTVDGQMNISDVTTNYKQPEIYSVAEAAGETKGGTSHVISGKNLGVLVSNSYVEVLFDGKAIVLDGEYNTTAPVKRAVQDTSTGYIAGRSKGKDTDYINFILPPMAEVPQAKTLKVRVGHTVFAVSQDSNEKSFVYGNPKIDSIENLAGEKICVGKDETDESSCQSTTELVIRGKNFGGMGLMKGDTSRLDIDGTKQMLAGSKNEVGISEWTDDTITLLYLGAQGNATVTVGEEESNMYSFKKRSPLLLMDPENYPQYLPNPDGYRTTGVTHAGEFNLTLAGCFLPKDESALVENEDGTSALQVTIHRCMTEEDGDVSCDEENGAKCKLYPSSLKEVSTDLAPEFCKGDTVRELKCKLPEGTGEVNEVILKYGSPNFRGNGTIFVHYLPPVVAKFDPKLVLTTGDEVTVTGDNFGTDADKISVSMGGTFLEIKNTTVTHTSFVAVVPPGEGTAKNVYVTVDGQTNVTHRDDPGVLRYLYPIIDSVDPTELDTIGGNVSVTGSLEFVVPEGQNTRDDPMELLLHVAGQVSDPITINYGPPQVVNVSMCFSEAFSNVFKGPCELNEDDMIVPLGDDCDPYDGANGGCRLNTNGGYTLVLFGENFGKPDAGVQKVSFGGRTLKNSNEDDGQEALAEVHFVSHTEIRVRIPAGVGVDIPIKVKVGERESIAKMFSYDPPYIEEITPNNP</sequence>